<evidence type="ECO:0000313" key="2">
    <source>
        <dbReference type="EnsemblMetazoa" id="HelroP178747"/>
    </source>
</evidence>
<dbReference type="EnsemblMetazoa" id="HelroT178747">
    <property type="protein sequence ID" value="HelroP178747"/>
    <property type="gene ID" value="HelroG178747"/>
</dbReference>
<reference evidence="3" key="1">
    <citation type="submission" date="2012-12" db="EMBL/GenBank/DDBJ databases">
        <authorList>
            <person name="Hellsten U."/>
            <person name="Grimwood J."/>
            <person name="Chapman J.A."/>
            <person name="Shapiro H."/>
            <person name="Aerts A."/>
            <person name="Otillar R.P."/>
            <person name="Terry A.Y."/>
            <person name="Boore J.L."/>
            <person name="Simakov O."/>
            <person name="Marletaz F."/>
            <person name="Cho S.-J."/>
            <person name="Edsinger-Gonzales E."/>
            <person name="Havlak P."/>
            <person name="Kuo D.-H."/>
            <person name="Larsson T."/>
            <person name="Lv J."/>
            <person name="Arendt D."/>
            <person name="Savage R."/>
            <person name="Osoegawa K."/>
            <person name="de Jong P."/>
            <person name="Lindberg D.R."/>
            <person name="Seaver E.C."/>
            <person name="Weisblat D.A."/>
            <person name="Putnam N.H."/>
            <person name="Grigoriev I.V."/>
            <person name="Rokhsar D.S."/>
        </authorList>
    </citation>
    <scope>NUCLEOTIDE SEQUENCE</scope>
</reference>
<evidence type="ECO:0000313" key="3">
    <source>
        <dbReference type="Proteomes" id="UP000015101"/>
    </source>
</evidence>
<keyword evidence="3" id="KW-1185">Reference proteome</keyword>
<organism evidence="2 3">
    <name type="scientific">Helobdella robusta</name>
    <name type="common">Californian leech</name>
    <dbReference type="NCBI Taxonomy" id="6412"/>
    <lineage>
        <taxon>Eukaryota</taxon>
        <taxon>Metazoa</taxon>
        <taxon>Spiralia</taxon>
        <taxon>Lophotrochozoa</taxon>
        <taxon>Annelida</taxon>
        <taxon>Clitellata</taxon>
        <taxon>Hirudinea</taxon>
        <taxon>Rhynchobdellida</taxon>
        <taxon>Glossiphoniidae</taxon>
        <taxon>Helobdella</taxon>
    </lineage>
</organism>
<reference evidence="2" key="3">
    <citation type="submission" date="2015-06" db="UniProtKB">
        <authorList>
            <consortium name="EnsemblMetazoa"/>
        </authorList>
    </citation>
    <scope>IDENTIFICATION</scope>
</reference>
<dbReference type="Proteomes" id="UP000015101">
    <property type="component" value="Unassembled WGS sequence"/>
</dbReference>
<dbReference type="CTD" id="20206936"/>
<evidence type="ECO:0000313" key="1">
    <source>
        <dbReference type="EMBL" id="ESN96947.1"/>
    </source>
</evidence>
<dbReference type="GeneID" id="20206936"/>
<dbReference type="EMBL" id="AMQM01006543">
    <property type="status" value="NOT_ANNOTATED_CDS"/>
    <property type="molecule type" value="Genomic_DNA"/>
</dbReference>
<dbReference type="RefSeq" id="XP_009025070.1">
    <property type="nucleotide sequence ID" value="XM_009026822.1"/>
</dbReference>
<dbReference type="InParanoid" id="T1FDN7"/>
<dbReference type="HOGENOM" id="CLU_2006376_0_0_1"/>
<name>T1FDN7_HELRO</name>
<dbReference type="AlphaFoldDB" id="T1FDN7"/>
<dbReference type="EMBL" id="KB097487">
    <property type="protein sequence ID" value="ESN96947.1"/>
    <property type="molecule type" value="Genomic_DNA"/>
</dbReference>
<protein>
    <submittedName>
        <fullName evidence="1 2">Uncharacterized protein</fullName>
    </submittedName>
</protein>
<sequence length="124" mass="14709">MEVEGLLLHTPSGLVRVNSHNGTYQHWLEFHWQDYAIAGRTGTILIERKQMYRVNWSWNIVSVTEFFKQPDGKTSECEQEIEYNLDKEIGFEFVEVVHIEKQMNIEIATMLKVVCHEVFGRYMR</sequence>
<gene>
    <name evidence="2" type="primary">20206936</name>
    <name evidence="1" type="ORF">HELRODRAFT_178747</name>
</gene>
<dbReference type="KEGG" id="hro:HELRODRAFT_178747"/>
<accession>T1FDN7</accession>
<proteinExistence type="predicted"/>
<reference evidence="1 3" key="2">
    <citation type="journal article" date="2013" name="Nature">
        <title>Insights into bilaterian evolution from three spiralian genomes.</title>
        <authorList>
            <person name="Simakov O."/>
            <person name="Marletaz F."/>
            <person name="Cho S.J."/>
            <person name="Edsinger-Gonzales E."/>
            <person name="Havlak P."/>
            <person name="Hellsten U."/>
            <person name="Kuo D.H."/>
            <person name="Larsson T."/>
            <person name="Lv J."/>
            <person name="Arendt D."/>
            <person name="Savage R."/>
            <person name="Osoegawa K."/>
            <person name="de Jong P."/>
            <person name="Grimwood J."/>
            <person name="Chapman J.A."/>
            <person name="Shapiro H."/>
            <person name="Aerts A."/>
            <person name="Otillar R.P."/>
            <person name="Terry A.Y."/>
            <person name="Boore J.L."/>
            <person name="Grigoriev I.V."/>
            <person name="Lindberg D.R."/>
            <person name="Seaver E.C."/>
            <person name="Weisblat D.A."/>
            <person name="Putnam N.H."/>
            <person name="Rokhsar D.S."/>
        </authorList>
    </citation>
    <scope>NUCLEOTIDE SEQUENCE</scope>
</reference>